<gene>
    <name evidence="1" type="ORF">PRELSG_0706400</name>
</gene>
<keyword evidence="2" id="KW-1185">Reference proteome</keyword>
<dbReference type="RefSeq" id="XP_028532307.1">
    <property type="nucleotide sequence ID" value="XM_028675749.1"/>
</dbReference>
<proteinExistence type="predicted"/>
<reference evidence="1 2" key="1">
    <citation type="submission" date="2015-04" db="EMBL/GenBank/DDBJ databases">
        <authorList>
            <consortium name="Pathogen Informatics"/>
        </authorList>
    </citation>
    <scope>NUCLEOTIDE SEQUENCE [LARGE SCALE GENOMIC DNA]</scope>
    <source>
        <strain evidence="1 2">SGS1</strain>
    </source>
</reference>
<organism evidence="1 2">
    <name type="scientific">Plasmodium relictum</name>
    <dbReference type="NCBI Taxonomy" id="85471"/>
    <lineage>
        <taxon>Eukaryota</taxon>
        <taxon>Sar</taxon>
        <taxon>Alveolata</taxon>
        <taxon>Apicomplexa</taxon>
        <taxon>Aconoidasida</taxon>
        <taxon>Haemosporida</taxon>
        <taxon>Plasmodiidae</taxon>
        <taxon>Plasmodium</taxon>
        <taxon>Plasmodium (Haemamoeba)</taxon>
    </lineage>
</organism>
<sequence length="803" mass="95467">MSKISHFIKKYNSKENEKITERELNDNLEIDIYSLINEDSCYSSDNSYDSYVEKSLNNPISLNINNLTINEKKINKKDESCINFSNKINEHSNNNLSEICENNNDSTSEKNENYDSPNEKNKLLNDFLHEINEYDDDPPNKINEQLIDNSSKTNISNIILSKKSHIFHSIKILVPKFNEANMLNSSDKILCLDLNDDSQYKYIKRENEKIDTDNENKCMKKTINSSIEGVENNEITNELLYINNENVNNIKSFEKIEKDITKENILNNIYKNFIIYENKIKKIEKKKKKKKILNDKNQILFVQNKLHRDIRIQKYIFISELYNDILESINYFNELKVRKAYYCLREAFTKYFCNKKLKSFIENVFISEILYRYKIIKKIEIIFNLDAKNTCEDFINYSVISKRVCRNFVFDFLIDLKDVNGKVCFMKYINCLSKHNSNIKNIKSSSTEIKDDSLLKNAYSNKSFENFTTISSETFSENENKKKEKEKKKKNILKKKKKRINIPNKSICNKYIDFTHFNVAFDENDNEVYYFIAKKEFSNLKKIASISNIKKKLCNENGNERRNKEENKMNQYKFLFKSEERCAKNENLENNVLYQNEEKSDINTIIYFYINLLIPSNFIYVIASMTEVTLFKSWMPFYSFPFKFGISECETLKERGLIDKMVYTKIAMPWIIKDRYLLMDVWLCEDFQFSKGIFLYASNFPKNSEISKNFVINRDNCMEIEMTIHAFISPKTTEETNVKCYVEISPNANLNQTFVSFLTNCISHFIKACKEFEINEEYNNQMKKNNFFYDKLRRAAYEYKIYE</sequence>
<evidence type="ECO:0000313" key="1">
    <source>
        <dbReference type="EMBL" id="CRG99300.1"/>
    </source>
</evidence>
<dbReference type="Gene3D" id="3.30.530.20">
    <property type="match status" value="1"/>
</dbReference>
<protein>
    <submittedName>
        <fullName evidence="1">Uncharacterized protein</fullName>
    </submittedName>
</protein>
<name>A0A1J1H2Y8_PLARL</name>
<dbReference type="InterPro" id="IPR023393">
    <property type="entry name" value="START-like_dom_sf"/>
</dbReference>
<dbReference type="GeneID" id="39735401"/>
<evidence type="ECO:0000313" key="2">
    <source>
        <dbReference type="Proteomes" id="UP000220158"/>
    </source>
</evidence>
<dbReference type="VEuPathDB" id="PlasmoDB:PRELSG_0706400"/>
<dbReference type="KEGG" id="prel:PRELSG_0706400"/>
<dbReference type="OMA" id="GHFHLAY"/>
<dbReference type="Proteomes" id="UP000220158">
    <property type="component" value="Chromosome 7"/>
</dbReference>
<accession>A0A1J1H2Y8</accession>
<dbReference type="EMBL" id="LN835302">
    <property type="protein sequence ID" value="CRG99300.1"/>
    <property type="molecule type" value="Genomic_DNA"/>
</dbReference>
<dbReference type="OrthoDB" id="17317at2759"/>
<dbReference type="AlphaFoldDB" id="A0A1J1H2Y8"/>